<dbReference type="Pfam" id="PF00248">
    <property type="entry name" value="Aldo_ket_red"/>
    <property type="match status" value="1"/>
</dbReference>
<dbReference type="GO" id="GO:0016491">
    <property type="term" value="F:oxidoreductase activity"/>
    <property type="evidence" value="ECO:0007669"/>
    <property type="project" value="UniProtKB-KW"/>
</dbReference>
<evidence type="ECO:0000256" key="1">
    <source>
        <dbReference type="ARBA" id="ARBA00023002"/>
    </source>
</evidence>
<comment type="caution">
    <text evidence="3">The sequence shown here is derived from an EMBL/GenBank/DDBJ whole genome shotgun (WGS) entry which is preliminary data.</text>
</comment>
<dbReference type="Gene3D" id="3.20.20.100">
    <property type="entry name" value="NADP-dependent oxidoreductase domain"/>
    <property type="match status" value="1"/>
</dbReference>
<dbReference type="InterPro" id="IPR020471">
    <property type="entry name" value="AKR"/>
</dbReference>
<dbReference type="EC" id="1.1.1.-" evidence="3"/>
<dbReference type="PANTHER" id="PTHR43364">
    <property type="entry name" value="NADH-SPECIFIC METHYLGLYOXAL REDUCTASE-RELATED"/>
    <property type="match status" value="1"/>
</dbReference>
<dbReference type="RefSeq" id="WP_267622575.1">
    <property type="nucleotide sequence ID" value="NZ_JAODIW010000006.1"/>
</dbReference>
<dbReference type="EMBL" id="JBHSDS010000003">
    <property type="protein sequence ID" value="MFC4357125.1"/>
    <property type="molecule type" value="Genomic_DNA"/>
</dbReference>
<keyword evidence="1 3" id="KW-0560">Oxidoreductase</keyword>
<organism evidence="3 4">
    <name type="scientific">Halobium salinum</name>
    <dbReference type="NCBI Taxonomy" id="1364940"/>
    <lineage>
        <taxon>Archaea</taxon>
        <taxon>Methanobacteriati</taxon>
        <taxon>Methanobacteriota</taxon>
        <taxon>Stenosarchaea group</taxon>
        <taxon>Halobacteria</taxon>
        <taxon>Halobacteriales</taxon>
        <taxon>Haloferacaceae</taxon>
        <taxon>Halobium</taxon>
    </lineage>
</organism>
<dbReference type="PANTHER" id="PTHR43364:SF4">
    <property type="entry name" value="NAD(P)-LINKED OXIDOREDUCTASE SUPERFAMILY PROTEIN"/>
    <property type="match status" value="1"/>
</dbReference>
<dbReference type="SUPFAM" id="SSF51430">
    <property type="entry name" value="NAD(P)-linked oxidoreductase"/>
    <property type="match status" value="1"/>
</dbReference>
<evidence type="ECO:0000259" key="2">
    <source>
        <dbReference type="Pfam" id="PF00248"/>
    </source>
</evidence>
<evidence type="ECO:0000313" key="3">
    <source>
        <dbReference type="EMBL" id="MFC4357125.1"/>
    </source>
</evidence>
<protein>
    <submittedName>
        <fullName evidence="3">Aldo/keto reductase</fullName>
        <ecNumber evidence="3">1.1.1.-</ecNumber>
    </submittedName>
</protein>
<dbReference type="InterPro" id="IPR036812">
    <property type="entry name" value="NAD(P)_OxRdtase_dom_sf"/>
</dbReference>
<reference evidence="3 4" key="1">
    <citation type="journal article" date="2019" name="Int. J. Syst. Evol. Microbiol.">
        <title>The Global Catalogue of Microorganisms (GCM) 10K type strain sequencing project: providing services to taxonomists for standard genome sequencing and annotation.</title>
        <authorList>
            <consortium name="The Broad Institute Genomics Platform"/>
            <consortium name="The Broad Institute Genome Sequencing Center for Infectious Disease"/>
            <person name="Wu L."/>
            <person name="Ma J."/>
        </authorList>
    </citation>
    <scope>NUCLEOTIDE SEQUENCE [LARGE SCALE GENOMIC DNA]</scope>
    <source>
        <strain evidence="3 4">CGMCC 1.12553</strain>
    </source>
</reference>
<dbReference type="AlphaFoldDB" id="A0ABD5P8B8"/>
<dbReference type="InterPro" id="IPR050523">
    <property type="entry name" value="AKR_Detox_Biosynth"/>
</dbReference>
<dbReference type="FunFam" id="3.20.20.100:FF:000004">
    <property type="entry name" value="Oxidoreductase, aldo/keto reductase"/>
    <property type="match status" value="1"/>
</dbReference>
<dbReference type="GO" id="GO:0005829">
    <property type="term" value="C:cytosol"/>
    <property type="evidence" value="ECO:0007669"/>
    <property type="project" value="UniProtKB-ARBA"/>
</dbReference>
<evidence type="ECO:0000313" key="4">
    <source>
        <dbReference type="Proteomes" id="UP001595921"/>
    </source>
</evidence>
<keyword evidence="4" id="KW-1185">Reference proteome</keyword>
<dbReference type="CDD" id="cd19079">
    <property type="entry name" value="AKR_EcYajO-like"/>
    <property type="match status" value="1"/>
</dbReference>
<name>A0ABD5P8B8_9EURY</name>
<proteinExistence type="predicted"/>
<accession>A0ABD5P8B8</accession>
<dbReference type="PRINTS" id="PR00069">
    <property type="entry name" value="ALDKETRDTASE"/>
</dbReference>
<feature type="domain" description="NADP-dependent oxidoreductase" evidence="2">
    <location>
        <begin position="20"/>
        <end position="316"/>
    </location>
</feature>
<sequence length="328" mass="36547">MTDMEYTKLGSTGLDVSRFCLGCMNFGSGAEWMMNDREASVDLIREAIDAGVNFLDTANVYSRGESEEIVGDAIAEYDRDELVIASKVFGRMGDGPNRQGLSRKHILDQVEASLDRLGVDYLDLYQIHRWDEETDIEETLSALSHLVETGKVRYIGASTMTSYQFTKALYTSDVADYERFACMQPEYNAVDRHEEANLLPVCAGEGVGVIPWSPLAGGFLTGKYDRDEDPEEGLRASGDQYTRNRFTEENWAVLDEIRSIAEAEDASPAQVSLAWLLSKEVVDAPIVGPRSTEHLRENLSALELSLDDDQVERIEAPKTPRWPAPGKD</sequence>
<dbReference type="InterPro" id="IPR023210">
    <property type="entry name" value="NADP_OxRdtase_dom"/>
</dbReference>
<gene>
    <name evidence="3" type="ORF">ACFO0N_04075</name>
</gene>
<dbReference type="Proteomes" id="UP001595921">
    <property type="component" value="Unassembled WGS sequence"/>
</dbReference>